<organism evidence="1">
    <name type="scientific">marine metagenome</name>
    <dbReference type="NCBI Taxonomy" id="408172"/>
    <lineage>
        <taxon>unclassified sequences</taxon>
        <taxon>metagenomes</taxon>
        <taxon>ecological metagenomes</taxon>
    </lineage>
</organism>
<sequence length="28" mass="3245">MGKDFPRSNSVYQFVSVLAIDGFYENIF</sequence>
<proteinExistence type="predicted"/>
<dbReference type="EMBL" id="UINC01200699">
    <property type="protein sequence ID" value="SVE19703.1"/>
    <property type="molecule type" value="Genomic_DNA"/>
</dbReference>
<gene>
    <name evidence="1" type="ORF">METZ01_LOCUS472557</name>
</gene>
<dbReference type="AlphaFoldDB" id="A0A383BIT1"/>
<name>A0A383BIT1_9ZZZZ</name>
<protein>
    <submittedName>
        <fullName evidence="1">Uncharacterized protein</fullName>
    </submittedName>
</protein>
<evidence type="ECO:0000313" key="1">
    <source>
        <dbReference type="EMBL" id="SVE19703.1"/>
    </source>
</evidence>
<accession>A0A383BIT1</accession>
<reference evidence="1" key="1">
    <citation type="submission" date="2018-05" db="EMBL/GenBank/DDBJ databases">
        <authorList>
            <person name="Lanie J.A."/>
            <person name="Ng W.-L."/>
            <person name="Kazmierczak K.M."/>
            <person name="Andrzejewski T.M."/>
            <person name="Davidsen T.M."/>
            <person name="Wayne K.J."/>
            <person name="Tettelin H."/>
            <person name="Glass J.I."/>
            <person name="Rusch D."/>
            <person name="Podicherti R."/>
            <person name="Tsui H.-C.T."/>
            <person name="Winkler M.E."/>
        </authorList>
    </citation>
    <scope>NUCLEOTIDE SEQUENCE</scope>
</reference>